<reference evidence="1" key="2">
    <citation type="submission" date="2020-11" db="EMBL/GenBank/DDBJ databases">
        <authorList>
            <person name="McCartney M.A."/>
            <person name="Auch B."/>
            <person name="Kono T."/>
            <person name="Mallez S."/>
            <person name="Becker A."/>
            <person name="Gohl D.M."/>
            <person name="Silverstein K.A.T."/>
            <person name="Koren S."/>
            <person name="Bechman K.B."/>
            <person name="Herman A."/>
            <person name="Abrahante J.E."/>
            <person name="Garbe J."/>
        </authorList>
    </citation>
    <scope>NUCLEOTIDE SEQUENCE</scope>
    <source>
        <strain evidence="1">Duluth1</strain>
        <tissue evidence="1">Whole animal</tissue>
    </source>
</reference>
<gene>
    <name evidence="1" type="ORF">DPMN_026724</name>
</gene>
<dbReference type="AlphaFoldDB" id="A0A9D4LTX7"/>
<protein>
    <recommendedName>
        <fullName evidence="3">Reverse transcriptase domain-containing protein</fullName>
    </recommendedName>
</protein>
<dbReference type="Proteomes" id="UP000828390">
    <property type="component" value="Unassembled WGS sequence"/>
</dbReference>
<proteinExistence type="predicted"/>
<accession>A0A9D4LTX7</accession>
<evidence type="ECO:0000313" key="2">
    <source>
        <dbReference type="Proteomes" id="UP000828390"/>
    </source>
</evidence>
<reference evidence="1" key="1">
    <citation type="journal article" date="2019" name="bioRxiv">
        <title>The Genome of the Zebra Mussel, Dreissena polymorpha: A Resource for Invasive Species Research.</title>
        <authorList>
            <person name="McCartney M.A."/>
            <person name="Auch B."/>
            <person name="Kono T."/>
            <person name="Mallez S."/>
            <person name="Zhang Y."/>
            <person name="Obille A."/>
            <person name="Becker A."/>
            <person name="Abrahante J.E."/>
            <person name="Garbe J."/>
            <person name="Badalamenti J.P."/>
            <person name="Herman A."/>
            <person name="Mangelson H."/>
            <person name="Liachko I."/>
            <person name="Sullivan S."/>
            <person name="Sone E.D."/>
            <person name="Koren S."/>
            <person name="Silverstein K.A.T."/>
            <person name="Beckman K.B."/>
            <person name="Gohl D.M."/>
        </authorList>
    </citation>
    <scope>NUCLEOTIDE SEQUENCE</scope>
    <source>
        <strain evidence="1">Duluth1</strain>
        <tissue evidence="1">Whole animal</tissue>
    </source>
</reference>
<name>A0A9D4LTX7_DREPO</name>
<dbReference type="EMBL" id="JAIWYP010000002">
    <property type="protein sequence ID" value="KAH3863727.1"/>
    <property type="molecule type" value="Genomic_DNA"/>
</dbReference>
<evidence type="ECO:0000313" key="1">
    <source>
        <dbReference type="EMBL" id="KAH3863727.1"/>
    </source>
</evidence>
<keyword evidence="2" id="KW-1185">Reference proteome</keyword>
<organism evidence="1 2">
    <name type="scientific">Dreissena polymorpha</name>
    <name type="common">Zebra mussel</name>
    <name type="synonym">Mytilus polymorpha</name>
    <dbReference type="NCBI Taxonomy" id="45954"/>
    <lineage>
        <taxon>Eukaryota</taxon>
        <taxon>Metazoa</taxon>
        <taxon>Spiralia</taxon>
        <taxon>Lophotrochozoa</taxon>
        <taxon>Mollusca</taxon>
        <taxon>Bivalvia</taxon>
        <taxon>Autobranchia</taxon>
        <taxon>Heteroconchia</taxon>
        <taxon>Euheterodonta</taxon>
        <taxon>Imparidentia</taxon>
        <taxon>Neoheterodontei</taxon>
        <taxon>Myida</taxon>
        <taxon>Dreissenoidea</taxon>
        <taxon>Dreissenidae</taxon>
        <taxon>Dreissena</taxon>
    </lineage>
</organism>
<evidence type="ECO:0008006" key="3">
    <source>
        <dbReference type="Google" id="ProtNLM"/>
    </source>
</evidence>
<comment type="caution">
    <text evidence="1">The sequence shown here is derived from an EMBL/GenBank/DDBJ whole genome shotgun (WGS) entry which is preliminary data.</text>
</comment>
<sequence length="129" mass="14597">MPIKKTSNSGDVIFGEVEMDNASNEELLVCLKNYEDNIKDLGVATNMEFEKRSGCPRFAAFIRAFKRPFDTKTQNLQKDFDTVDHSILLMKLRASGLGDDITMWLQSYLSDWKQLVDVSGTFSSSENIS</sequence>